<dbReference type="PANTHER" id="PTHR33280:SF1">
    <property type="entry name" value="LARGE RIBOSOMAL SUBUNIT PROTEIN BL31C"/>
    <property type="match status" value="1"/>
</dbReference>
<sequence length="74" mass="8276">MKPDIHPTYYKQAGFLCSCGASRTLGATKKSIRVEICSRCHPFYTGKEKLVDAAGRVEKFKVRASKAKAAKKRR</sequence>
<dbReference type="PRINTS" id="PR01249">
    <property type="entry name" value="RIBOSOMALL31"/>
</dbReference>
<name>A0A1F5WF13_9BACT</name>
<comment type="cofactor">
    <cofactor evidence="7">
        <name>Zn(2+)</name>
        <dbReference type="ChEBI" id="CHEBI:29105"/>
    </cofactor>
    <text evidence="7">Binds 1 zinc ion per subunit.</text>
</comment>
<dbReference type="GO" id="GO:0003735">
    <property type="term" value="F:structural constituent of ribosome"/>
    <property type="evidence" value="ECO:0007669"/>
    <property type="project" value="InterPro"/>
</dbReference>
<dbReference type="EMBL" id="MFHQ01000028">
    <property type="protein sequence ID" value="OGF74197.1"/>
    <property type="molecule type" value="Genomic_DNA"/>
</dbReference>
<dbReference type="GO" id="GO:0046872">
    <property type="term" value="F:metal ion binding"/>
    <property type="evidence" value="ECO:0007669"/>
    <property type="project" value="UniProtKB-KW"/>
</dbReference>
<dbReference type="InterPro" id="IPR002150">
    <property type="entry name" value="Ribosomal_bL31"/>
</dbReference>
<comment type="caution">
    <text evidence="8">The sequence shown here is derived from an EMBL/GenBank/DDBJ whole genome shotgun (WGS) entry which is preliminary data.</text>
</comment>
<keyword evidence="5 7" id="KW-0687">Ribonucleoprotein</keyword>
<evidence type="ECO:0000256" key="6">
    <source>
        <dbReference type="ARBA" id="ARBA00035687"/>
    </source>
</evidence>
<dbReference type="GO" id="GO:1990904">
    <property type="term" value="C:ribonucleoprotein complex"/>
    <property type="evidence" value="ECO:0007669"/>
    <property type="project" value="UniProtKB-KW"/>
</dbReference>
<evidence type="ECO:0000313" key="9">
    <source>
        <dbReference type="Proteomes" id="UP000178406"/>
    </source>
</evidence>
<keyword evidence="3 7" id="KW-0694">RNA-binding</keyword>
<dbReference type="NCBIfam" id="TIGR00105">
    <property type="entry name" value="L31"/>
    <property type="match status" value="1"/>
</dbReference>
<comment type="subunit">
    <text evidence="7">Part of the 50S ribosomal subunit.</text>
</comment>
<dbReference type="Proteomes" id="UP000178406">
    <property type="component" value="Unassembled WGS sequence"/>
</dbReference>
<evidence type="ECO:0000256" key="1">
    <source>
        <dbReference type="ARBA" id="ARBA00009296"/>
    </source>
</evidence>
<dbReference type="AlphaFoldDB" id="A0A1F5WF13"/>
<dbReference type="PROSITE" id="PS01143">
    <property type="entry name" value="RIBOSOMAL_L31"/>
    <property type="match status" value="1"/>
</dbReference>
<reference evidence="8 9" key="1">
    <citation type="journal article" date="2016" name="Nat. Commun.">
        <title>Thousands of microbial genomes shed light on interconnected biogeochemical processes in an aquifer system.</title>
        <authorList>
            <person name="Anantharaman K."/>
            <person name="Brown C.T."/>
            <person name="Hug L.A."/>
            <person name="Sharon I."/>
            <person name="Castelle C.J."/>
            <person name="Probst A.J."/>
            <person name="Thomas B.C."/>
            <person name="Singh A."/>
            <person name="Wilkins M.J."/>
            <person name="Karaoz U."/>
            <person name="Brodie E.L."/>
            <person name="Williams K.H."/>
            <person name="Hubbard S.S."/>
            <person name="Banfield J.F."/>
        </authorList>
    </citation>
    <scope>NUCLEOTIDE SEQUENCE [LARGE SCALE GENOMIC DNA]</scope>
</reference>
<dbReference type="GO" id="GO:0006412">
    <property type="term" value="P:translation"/>
    <property type="evidence" value="ECO:0007669"/>
    <property type="project" value="UniProtKB-UniRule"/>
</dbReference>
<dbReference type="STRING" id="1798338.A3J56_02750"/>
<keyword evidence="7" id="KW-0862">Zinc</keyword>
<gene>
    <name evidence="7" type="primary">rpmE</name>
    <name evidence="8" type="ORF">A3J56_02750</name>
</gene>
<accession>A0A1F5WF13</accession>
<keyword evidence="4 7" id="KW-0689">Ribosomal protein</keyword>
<dbReference type="Pfam" id="PF01197">
    <property type="entry name" value="Ribosomal_L31"/>
    <property type="match status" value="1"/>
</dbReference>
<dbReference type="GO" id="GO:0019843">
    <property type="term" value="F:rRNA binding"/>
    <property type="evidence" value="ECO:0007669"/>
    <property type="project" value="UniProtKB-KW"/>
</dbReference>
<dbReference type="Gene3D" id="4.10.830.30">
    <property type="entry name" value="Ribosomal protein L31"/>
    <property type="match status" value="1"/>
</dbReference>
<dbReference type="SUPFAM" id="SSF143800">
    <property type="entry name" value="L28p-like"/>
    <property type="match status" value="1"/>
</dbReference>
<organism evidence="8 9">
    <name type="scientific">Candidatus Giovannonibacteria bacterium RIFCSPHIGHO2_02_FULL_46_20</name>
    <dbReference type="NCBI Taxonomy" id="1798338"/>
    <lineage>
        <taxon>Bacteria</taxon>
        <taxon>Candidatus Giovannoniibacteriota</taxon>
    </lineage>
</organism>
<dbReference type="InterPro" id="IPR042105">
    <property type="entry name" value="Ribosomal_bL31_sf"/>
</dbReference>
<dbReference type="GO" id="GO:0005840">
    <property type="term" value="C:ribosome"/>
    <property type="evidence" value="ECO:0007669"/>
    <property type="project" value="UniProtKB-KW"/>
</dbReference>
<evidence type="ECO:0000256" key="3">
    <source>
        <dbReference type="ARBA" id="ARBA00022884"/>
    </source>
</evidence>
<feature type="binding site" evidence="7">
    <location>
        <position position="40"/>
    </location>
    <ligand>
        <name>Zn(2+)</name>
        <dbReference type="ChEBI" id="CHEBI:29105"/>
    </ligand>
</feature>
<dbReference type="NCBIfam" id="NF000612">
    <property type="entry name" value="PRK00019.1"/>
    <property type="match status" value="1"/>
</dbReference>
<evidence type="ECO:0000256" key="5">
    <source>
        <dbReference type="ARBA" id="ARBA00023274"/>
    </source>
</evidence>
<keyword evidence="7" id="KW-0479">Metal-binding</keyword>
<proteinExistence type="inferred from homology"/>
<evidence type="ECO:0000256" key="7">
    <source>
        <dbReference type="HAMAP-Rule" id="MF_00501"/>
    </source>
</evidence>
<evidence type="ECO:0000256" key="2">
    <source>
        <dbReference type="ARBA" id="ARBA00022730"/>
    </source>
</evidence>
<dbReference type="HAMAP" id="MF_00501">
    <property type="entry name" value="Ribosomal_bL31_1"/>
    <property type="match status" value="1"/>
</dbReference>
<dbReference type="PANTHER" id="PTHR33280">
    <property type="entry name" value="50S RIBOSOMAL PROTEIN L31, CHLOROPLASTIC"/>
    <property type="match status" value="1"/>
</dbReference>
<feature type="binding site" evidence="7">
    <location>
        <position position="37"/>
    </location>
    <ligand>
        <name>Zn(2+)</name>
        <dbReference type="ChEBI" id="CHEBI:29105"/>
    </ligand>
</feature>
<comment type="similarity">
    <text evidence="1 7">Belongs to the bacterial ribosomal protein bL31 family. Type A subfamily.</text>
</comment>
<protein>
    <recommendedName>
        <fullName evidence="6 7">Large ribosomal subunit protein bL31</fullName>
    </recommendedName>
</protein>
<keyword evidence="2 7" id="KW-0699">rRNA-binding</keyword>
<feature type="binding site" evidence="7">
    <location>
        <position position="19"/>
    </location>
    <ligand>
        <name>Zn(2+)</name>
        <dbReference type="ChEBI" id="CHEBI:29105"/>
    </ligand>
</feature>
<feature type="binding site" evidence="7">
    <location>
        <position position="17"/>
    </location>
    <ligand>
        <name>Zn(2+)</name>
        <dbReference type="ChEBI" id="CHEBI:29105"/>
    </ligand>
</feature>
<evidence type="ECO:0000313" key="8">
    <source>
        <dbReference type="EMBL" id="OGF74197.1"/>
    </source>
</evidence>
<dbReference type="InterPro" id="IPR034704">
    <property type="entry name" value="Ribosomal_bL28/bL31-like_sf"/>
</dbReference>
<evidence type="ECO:0000256" key="4">
    <source>
        <dbReference type="ARBA" id="ARBA00022980"/>
    </source>
</evidence>
<comment type="function">
    <text evidence="7">Binds the 23S rRNA.</text>
</comment>
<dbReference type="InterPro" id="IPR027491">
    <property type="entry name" value="Ribosomal_bL31_A"/>
</dbReference>